<dbReference type="Pfam" id="PF24950">
    <property type="entry name" value="Fn3_Dep-1_6th"/>
    <property type="match status" value="1"/>
</dbReference>
<evidence type="ECO:0000313" key="3">
    <source>
        <dbReference type="Proteomes" id="UP000271098"/>
    </source>
</evidence>
<sequence length="145" mass="16545">MVNITAEEIAKSSATFRVTLRSAVVFDPPECSLHIVVLDMRSMTIYDRITPITPTISPIVLEGLRPYHRYTIRSELRTMDPISFETQQDRPGPVRNLTVRILNPYSAQLFWLPPALPNGIITHYIVSIHPMVCFLKQSSILCHEQ</sequence>
<reference evidence="2 3" key="1">
    <citation type="submission" date="2018-11" db="EMBL/GenBank/DDBJ databases">
        <authorList>
            <consortium name="Pathogen Informatics"/>
        </authorList>
    </citation>
    <scope>NUCLEOTIDE SEQUENCE [LARGE SCALE GENOMIC DNA]</scope>
</reference>
<dbReference type="InterPro" id="IPR003961">
    <property type="entry name" value="FN3_dom"/>
</dbReference>
<dbReference type="Proteomes" id="UP000271098">
    <property type="component" value="Unassembled WGS sequence"/>
</dbReference>
<organism evidence="2 3">
    <name type="scientific">Gongylonema pulchrum</name>
    <dbReference type="NCBI Taxonomy" id="637853"/>
    <lineage>
        <taxon>Eukaryota</taxon>
        <taxon>Metazoa</taxon>
        <taxon>Ecdysozoa</taxon>
        <taxon>Nematoda</taxon>
        <taxon>Chromadorea</taxon>
        <taxon>Rhabditida</taxon>
        <taxon>Spirurina</taxon>
        <taxon>Spiruromorpha</taxon>
        <taxon>Spiruroidea</taxon>
        <taxon>Gongylonematidae</taxon>
        <taxon>Gongylonema</taxon>
    </lineage>
</organism>
<evidence type="ECO:0000313" key="2">
    <source>
        <dbReference type="EMBL" id="VDK65252.1"/>
    </source>
</evidence>
<dbReference type="InterPro" id="IPR013783">
    <property type="entry name" value="Ig-like_fold"/>
</dbReference>
<accession>A0A3P6RP48</accession>
<name>A0A3P6RP48_9BILA</name>
<proteinExistence type="predicted"/>
<dbReference type="AlphaFoldDB" id="A0A3P6RP48"/>
<dbReference type="OrthoDB" id="5838972at2759"/>
<dbReference type="InterPro" id="IPR056969">
    <property type="entry name" value="Fn3_Dep-1_6th"/>
</dbReference>
<protein>
    <recommendedName>
        <fullName evidence="1">Fibronectin type-III domain-containing protein</fullName>
    </recommendedName>
</protein>
<keyword evidence="3" id="KW-1185">Reference proteome</keyword>
<dbReference type="CDD" id="cd00063">
    <property type="entry name" value="FN3"/>
    <property type="match status" value="1"/>
</dbReference>
<dbReference type="Gene3D" id="2.60.40.10">
    <property type="entry name" value="Immunoglobulins"/>
    <property type="match status" value="1"/>
</dbReference>
<dbReference type="EMBL" id="UYRT01026546">
    <property type="protein sequence ID" value="VDK65252.1"/>
    <property type="molecule type" value="Genomic_DNA"/>
</dbReference>
<dbReference type="PROSITE" id="PS50853">
    <property type="entry name" value="FN3"/>
    <property type="match status" value="1"/>
</dbReference>
<dbReference type="SUPFAM" id="SSF49265">
    <property type="entry name" value="Fibronectin type III"/>
    <property type="match status" value="1"/>
</dbReference>
<dbReference type="InterPro" id="IPR036116">
    <property type="entry name" value="FN3_sf"/>
</dbReference>
<feature type="domain" description="Fibronectin type-III" evidence="1">
    <location>
        <begin position="93"/>
        <end position="145"/>
    </location>
</feature>
<gene>
    <name evidence="2" type="ORF">GPUH_LOCUS8786</name>
</gene>
<evidence type="ECO:0000259" key="1">
    <source>
        <dbReference type="PROSITE" id="PS50853"/>
    </source>
</evidence>